<evidence type="ECO:0000313" key="2">
    <source>
        <dbReference type="EMBL" id="GIO38219.1"/>
    </source>
</evidence>
<dbReference type="InterPro" id="IPR002881">
    <property type="entry name" value="DUF58"/>
</dbReference>
<dbReference type="RefSeq" id="WP_212940348.1">
    <property type="nucleotide sequence ID" value="NZ_BORR01000010.1"/>
</dbReference>
<evidence type="ECO:0000259" key="1">
    <source>
        <dbReference type="Pfam" id="PF01882"/>
    </source>
</evidence>
<dbReference type="PANTHER" id="PTHR33608:SF7">
    <property type="entry name" value="DUF58 DOMAIN-CONTAINING PROTEIN"/>
    <property type="match status" value="1"/>
</dbReference>
<sequence>MTSSLLPSSLLPRLERLSVVSKRNVRGTTQGKRRSGRLGASLEFADYREYTPGDDIRRFDWGVYRRTGKPFIRQYWDEQELTFSLYLDVSASMNFGNKLDMAKRLAAAAGYVALSSEDKVQALLLGERPLDKLPPLRGKASSPRLFNFLKEASSAEGGNLASAMKQVHARPSEQGLAWLFSDCWMEDGVHQLRDLLLRLMSMGQEPVLVQVISREELAPAYSGDLRLVDSELGNGKEVAMSGKVLKAYERELSRYTRELKECCAGLGARYVQIPSDWPLEKAVFTMLRVAGAAGN</sequence>
<dbReference type="InterPro" id="IPR036465">
    <property type="entry name" value="vWFA_dom_sf"/>
</dbReference>
<dbReference type="AlphaFoldDB" id="A0A919XUH3"/>
<proteinExistence type="predicted"/>
<gene>
    <name evidence="2" type="ORF">J41TS12_30800</name>
</gene>
<feature type="domain" description="DUF58" evidence="1">
    <location>
        <begin position="46"/>
        <end position="252"/>
    </location>
</feature>
<dbReference type="Pfam" id="PF01882">
    <property type="entry name" value="DUF58"/>
    <property type="match status" value="1"/>
</dbReference>
<organism evidence="2 3">
    <name type="scientific">Paenibacillus antibioticophila</name>
    <dbReference type="NCBI Taxonomy" id="1274374"/>
    <lineage>
        <taxon>Bacteria</taxon>
        <taxon>Bacillati</taxon>
        <taxon>Bacillota</taxon>
        <taxon>Bacilli</taxon>
        <taxon>Bacillales</taxon>
        <taxon>Paenibacillaceae</taxon>
        <taxon>Paenibacillus</taxon>
    </lineage>
</organism>
<reference evidence="2 3" key="1">
    <citation type="submission" date="2021-03" db="EMBL/GenBank/DDBJ databases">
        <title>Antimicrobial resistance genes in bacteria isolated from Japanese honey, and their potential for conferring macrolide and lincosamide resistance in the American foulbrood pathogen Paenibacillus larvae.</title>
        <authorList>
            <person name="Okamoto M."/>
            <person name="Kumagai M."/>
            <person name="Kanamori H."/>
            <person name="Takamatsu D."/>
        </authorList>
    </citation>
    <scope>NUCLEOTIDE SEQUENCE [LARGE SCALE GENOMIC DNA]</scope>
    <source>
        <strain evidence="2 3">J41TS12</strain>
    </source>
</reference>
<dbReference type="EMBL" id="BORR01000010">
    <property type="protein sequence ID" value="GIO38219.1"/>
    <property type="molecule type" value="Genomic_DNA"/>
</dbReference>
<dbReference type="PANTHER" id="PTHR33608">
    <property type="entry name" value="BLL2464 PROTEIN"/>
    <property type="match status" value="1"/>
</dbReference>
<evidence type="ECO:0000313" key="3">
    <source>
        <dbReference type="Proteomes" id="UP000681162"/>
    </source>
</evidence>
<protein>
    <recommendedName>
        <fullName evidence="1">DUF58 domain-containing protein</fullName>
    </recommendedName>
</protein>
<keyword evidence="3" id="KW-1185">Reference proteome</keyword>
<dbReference type="SUPFAM" id="SSF53300">
    <property type="entry name" value="vWA-like"/>
    <property type="match status" value="1"/>
</dbReference>
<comment type="caution">
    <text evidence="2">The sequence shown here is derived from an EMBL/GenBank/DDBJ whole genome shotgun (WGS) entry which is preliminary data.</text>
</comment>
<name>A0A919XUH3_9BACL</name>
<accession>A0A919XUH3</accession>
<dbReference type="Proteomes" id="UP000681162">
    <property type="component" value="Unassembled WGS sequence"/>
</dbReference>